<evidence type="ECO:0000313" key="3">
    <source>
        <dbReference type="Proteomes" id="UP000006794"/>
    </source>
</evidence>
<dbReference type="GeneID" id="10795613"/>
<protein>
    <submittedName>
        <fullName evidence="2">Uncharacterized protein</fullName>
    </submittedName>
</protein>
<dbReference type="AlphaFoldDB" id="F8DEV7"/>
<dbReference type="KEGG" id="hxa:Halxa_0259"/>
<dbReference type="Proteomes" id="UP000006794">
    <property type="component" value="Plasmid pHALXA03"/>
</dbReference>
<dbReference type="RefSeq" id="WP_013876037.1">
    <property type="nucleotide sequence ID" value="NC_015659.1"/>
</dbReference>
<sequence>MSQTQRTQQANRRRASTEPGPLALVSDDTVLRCHDERTGWQWFYDIDGGEPRRYHEAEDYQGVAVPETIVAETLALGNVEWYSVSRTYLEVYAGDSDGE</sequence>
<reference evidence="3" key="1">
    <citation type="journal article" date="2012" name="Stand. Genomic Sci.">
        <title>Complete genome sequence of Halopiger xanaduensis type strain (SH-6(T)).</title>
        <authorList>
            <person name="Anderson I."/>
            <person name="Tindall B.J."/>
            <person name="Rohde M."/>
            <person name="Lucas S."/>
            <person name="Han J."/>
            <person name="Lapidus A."/>
            <person name="Cheng J.F."/>
            <person name="Goodwin L."/>
            <person name="Pitluck S."/>
            <person name="Peters L."/>
            <person name="Pati A."/>
            <person name="Mikhailova N."/>
            <person name="Pagani I."/>
            <person name="Teshima H."/>
            <person name="Han C."/>
            <person name="Tapia R."/>
            <person name="Land M."/>
            <person name="Woyke T."/>
            <person name="Klenk H.P."/>
            <person name="Kyrpides N."/>
            <person name="Ivanova N."/>
        </authorList>
    </citation>
    <scope>NUCLEOTIDE SEQUENCE [LARGE SCALE GENOMIC DNA]</scope>
    <source>
        <strain evidence="3">DSM 18323 / JCM 14033 / SH-6</strain>
        <plasmid evidence="3">Plasmid pHALXA03</plasmid>
    </source>
</reference>
<evidence type="ECO:0000256" key="1">
    <source>
        <dbReference type="SAM" id="MobiDB-lite"/>
    </source>
</evidence>
<name>F8DEV7_HALXS</name>
<feature type="region of interest" description="Disordered" evidence="1">
    <location>
        <begin position="1"/>
        <end position="22"/>
    </location>
</feature>
<dbReference type="EMBL" id="CP002842">
    <property type="protein sequence ID" value="AEH39499.1"/>
    <property type="molecule type" value="Genomic_DNA"/>
</dbReference>
<organism evidence="2 3">
    <name type="scientific">Halopiger xanaduensis (strain DSM 18323 / JCM 14033 / SH-6)</name>
    <dbReference type="NCBI Taxonomy" id="797210"/>
    <lineage>
        <taxon>Archaea</taxon>
        <taxon>Methanobacteriati</taxon>
        <taxon>Methanobacteriota</taxon>
        <taxon>Stenosarchaea group</taxon>
        <taxon>Halobacteria</taxon>
        <taxon>Halobacteriales</taxon>
        <taxon>Natrialbaceae</taxon>
        <taxon>Halopiger</taxon>
    </lineage>
</organism>
<dbReference type="HOGENOM" id="CLU_2353159_0_0_2"/>
<keyword evidence="2" id="KW-0614">Plasmid</keyword>
<evidence type="ECO:0000313" key="2">
    <source>
        <dbReference type="EMBL" id="AEH39499.1"/>
    </source>
</evidence>
<feature type="compositionally biased region" description="Low complexity" evidence="1">
    <location>
        <begin position="1"/>
        <end position="10"/>
    </location>
</feature>
<accession>F8DEV7</accession>
<keyword evidence="3" id="KW-1185">Reference proteome</keyword>
<geneLocation type="plasmid" evidence="2 3">
    <name>pHALXA03</name>
</geneLocation>
<gene>
    <name evidence="2" type="ordered locus">Halxa_0259</name>
</gene>
<proteinExistence type="predicted"/>